<comment type="caution">
    <text evidence="1">The sequence shown here is derived from an EMBL/GenBank/DDBJ whole genome shotgun (WGS) entry which is preliminary data.</text>
</comment>
<dbReference type="Proteomes" id="UP000579605">
    <property type="component" value="Unassembled WGS sequence"/>
</dbReference>
<reference evidence="1 2" key="1">
    <citation type="submission" date="2020-07" db="EMBL/GenBank/DDBJ databases">
        <title>Sequencing the genomes of 1000 actinobacteria strains.</title>
        <authorList>
            <person name="Klenk H.-P."/>
        </authorList>
    </citation>
    <scope>NUCLEOTIDE SEQUENCE [LARGE SCALE GENOMIC DNA]</scope>
    <source>
        <strain evidence="1 2">DSM 18448</strain>
    </source>
</reference>
<evidence type="ECO:0000313" key="1">
    <source>
        <dbReference type="EMBL" id="NYH89679.1"/>
    </source>
</evidence>
<name>A0A852ZJE4_9ACTN</name>
<dbReference type="EMBL" id="JACBZH010000001">
    <property type="protein sequence ID" value="NYH89679.1"/>
    <property type="molecule type" value="Genomic_DNA"/>
</dbReference>
<evidence type="ECO:0000313" key="2">
    <source>
        <dbReference type="Proteomes" id="UP000579605"/>
    </source>
</evidence>
<dbReference type="RefSeq" id="WP_179787364.1">
    <property type="nucleotide sequence ID" value="NZ_BAAARR010000010.1"/>
</dbReference>
<proteinExistence type="predicted"/>
<organism evidence="1 2">
    <name type="scientific">Actinopolymorpha rutila</name>
    <dbReference type="NCBI Taxonomy" id="446787"/>
    <lineage>
        <taxon>Bacteria</taxon>
        <taxon>Bacillati</taxon>
        <taxon>Actinomycetota</taxon>
        <taxon>Actinomycetes</taxon>
        <taxon>Propionibacteriales</taxon>
        <taxon>Actinopolymorphaceae</taxon>
        <taxon>Actinopolymorpha</taxon>
    </lineage>
</organism>
<sequence>MDEVLRQALEPVQRDLQGTGISLPSVVDGWTGSGEATVLDPNGISATGISVDGSAPEFERIAAVADQIQEIAIEGRWAPTNWPPCPHHPDRHPLVVSTRDRQAVWVCPADEALIAPIGRL</sequence>
<protein>
    <submittedName>
        <fullName evidence="1">Uncharacterized protein</fullName>
    </submittedName>
</protein>
<accession>A0A852ZJE4</accession>
<dbReference type="AlphaFoldDB" id="A0A852ZJE4"/>
<gene>
    <name evidence="1" type="ORF">F4554_002317</name>
</gene>
<keyword evidence="2" id="KW-1185">Reference proteome</keyword>